<evidence type="ECO:0000313" key="3">
    <source>
        <dbReference type="Proteomes" id="UP000238137"/>
    </source>
</evidence>
<accession>A0A422QWZ0</accession>
<proteinExistence type="predicted"/>
<protein>
    <submittedName>
        <fullName evidence="2">Uncharacterized protein</fullName>
    </submittedName>
</protein>
<reference evidence="2" key="1">
    <citation type="submission" date="2018-05" db="EMBL/GenBank/DDBJ databases">
        <title>Reclassification of Methylarcula marina and Methylarcula terricola as Paracoccus methylarcula sp.nov., comb.nov. and Paracoccus terricola comb.nov.</title>
        <authorList>
            <person name="Shmareva M.N."/>
            <person name="Doronina N.V."/>
            <person name="Vasilenko O.V."/>
            <person name="Tarlachkov S.V."/>
            <person name="Trotsenko Y.A."/>
        </authorList>
    </citation>
    <scope>NUCLEOTIDE SEQUENCE [LARGE SCALE GENOMIC DNA]</scope>
    <source>
        <strain evidence="2">VKM B-2159</strain>
    </source>
</reference>
<dbReference type="EMBL" id="PXNQ02000006">
    <property type="protein sequence ID" value="RNF34461.1"/>
    <property type="molecule type" value="Genomic_DNA"/>
</dbReference>
<name>A0A422QWZ0_9RHOB</name>
<feature type="chain" id="PRO_5019312562" evidence="1">
    <location>
        <begin position="24"/>
        <end position="147"/>
    </location>
</feature>
<sequence>MKPIFIAGATLLAASSAFGFAKAVDYLAATPESTAPRHGNMTERNLPAISREQAVPASTDAYVASGSPQPGIPEMAPAERAAMIGKPERLAAMSVDETISMPQANYFMPFTRPDDPLTTPDTYSNMDSPDNMAQDRFHNLPMIGVYR</sequence>
<keyword evidence="1" id="KW-0732">Signal</keyword>
<gene>
    <name evidence="2" type="ORF">A7A09_011265</name>
</gene>
<keyword evidence="3" id="KW-1185">Reference proteome</keyword>
<dbReference type="OrthoDB" id="7861761at2"/>
<dbReference type="AlphaFoldDB" id="A0A422QWZ0"/>
<dbReference type="Proteomes" id="UP000238137">
    <property type="component" value="Unassembled WGS sequence"/>
</dbReference>
<evidence type="ECO:0000313" key="2">
    <source>
        <dbReference type="EMBL" id="RNF34461.1"/>
    </source>
</evidence>
<comment type="caution">
    <text evidence="2">The sequence shown here is derived from an EMBL/GenBank/DDBJ whole genome shotgun (WGS) entry which is preliminary data.</text>
</comment>
<evidence type="ECO:0000256" key="1">
    <source>
        <dbReference type="SAM" id="SignalP"/>
    </source>
</evidence>
<feature type="signal peptide" evidence="1">
    <location>
        <begin position="1"/>
        <end position="23"/>
    </location>
</feature>
<organism evidence="2 3">
    <name type="scientific">Paracoccus methylarcula</name>
    <dbReference type="NCBI Taxonomy" id="72022"/>
    <lineage>
        <taxon>Bacteria</taxon>
        <taxon>Pseudomonadati</taxon>
        <taxon>Pseudomonadota</taxon>
        <taxon>Alphaproteobacteria</taxon>
        <taxon>Rhodobacterales</taxon>
        <taxon>Paracoccaceae</taxon>
        <taxon>Paracoccus</taxon>
    </lineage>
</organism>
<dbReference type="RefSeq" id="WP_106691499.1">
    <property type="nucleotide sequence ID" value="NZ_PXNQ02000006.1"/>
</dbReference>